<dbReference type="EMBL" id="JH598517">
    <property type="status" value="NOT_ANNOTATED_CDS"/>
    <property type="molecule type" value="Genomic_DNA"/>
</dbReference>
<sequence>MFDQRHGTGWEKKKLRGLPLILTEEGYHKLSYLFFFLSVSGKMRYACHVASTLLLDYSYICNLHDATLLYHFQLIIKYTL</sequence>
<evidence type="ECO:0000313" key="2">
    <source>
        <dbReference type="Proteomes" id="UP000011713"/>
    </source>
</evidence>
<reference evidence="1" key="2">
    <citation type="submission" date="2015-06" db="UniProtKB">
        <authorList>
            <consortium name="EnsemblProtists"/>
        </authorList>
    </citation>
    <scope>IDENTIFICATION</scope>
    <source>
        <strain evidence="1">Emoy2</strain>
    </source>
</reference>
<dbReference type="AlphaFoldDB" id="M4BPJ1"/>
<dbReference type="HOGENOM" id="CLU_2594934_0_0_1"/>
<evidence type="ECO:0000313" key="1">
    <source>
        <dbReference type="EnsemblProtists" id="HpaP808330"/>
    </source>
</evidence>
<organism evidence="1 2">
    <name type="scientific">Hyaloperonospora arabidopsidis (strain Emoy2)</name>
    <name type="common">Downy mildew agent</name>
    <name type="synonym">Peronospora arabidopsidis</name>
    <dbReference type="NCBI Taxonomy" id="559515"/>
    <lineage>
        <taxon>Eukaryota</taxon>
        <taxon>Sar</taxon>
        <taxon>Stramenopiles</taxon>
        <taxon>Oomycota</taxon>
        <taxon>Peronosporomycetes</taxon>
        <taxon>Peronosporales</taxon>
        <taxon>Peronosporaceae</taxon>
        <taxon>Hyaloperonospora</taxon>
    </lineage>
</organism>
<keyword evidence="2" id="KW-1185">Reference proteome</keyword>
<dbReference type="InParanoid" id="M4BPJ1"/>
<dbReference type="EnsemblProtists" id="HpaT808330">
    <property type="protein sequence ID" value="HpaP808330"/>
    <property type="gene ID" value="HpaG808330"/>
</dbReference>
<reference evidence="2" key="1">
    <citation type="journal article" date="2010" name="Science">
        <title>Signatures of adaptation to obligate biotrophy in the Hyaloperonospora arabidopsidis genome.</title>
        <authorList>
            <person name="Baxter L."/>
            <person name="Tripathy S."/>
            <person name="Ishaque N."/>
            <person name="Boot N."/>
            <person name="Cabral A."/>
            <person name="Kemen E."/>
            <person name="Thines M."/>
            <person name="Ah-Fong A."/>
            <person name="Anderson R."/>
            <person name="Badejoko W."/>
            <person name="Bittner-Eddy P."/>
            <person name="Boore J.L."/>
            <person name="Chibucos M.C."/>
            <person name="Coates M."/>
            <person name="Dehal P."/>
            <person name="Delehaunty K."/>
            <person name="Dong S."/>
            <person name="Downton P."/>
            <person name="Dumas B."/>
            <person name="Fabro G."/>
            <person name="Fronick C."/>
            <person name="Fuerstenberg S.I."/>
            <person name="Fulton L."/>
            <person name="Gaulin E."/>
            <person name="Govers F."/>
            <person name="Hughes L."/>
            <person name="Humphray S."/>
            <person name="Jiang R.H."/>
            <person name="Judelson H."/>
            <person name="Kamoun S."/>
            <person name="Kyung K."/>
            <person name="Meijer H."/>
            <person name="Minx P."/>
            <person name="Morris P."/>
            <person name="Nelson J."/>
            <person name="Phuntumart V."/>
            <person name="Qutob D."/>
            <person name="Rehmany A."/>
            <person name="Rougon-Cardoso A."/>
            <person name="Ryden P."/>
            <person name="Torto-Alalibo T."/>
            <person name="Studholme D."/>
            <person name="Wang Y."/>
            <person name="Win J."/>
            <person name="Wood J."/>
            <person name="Clifton S.W."/>
            <person name="Rogers J."/>
            <person name="Van den Ackerveken G."/>
            <person name="Jones J.D."/>
            <person name="McDowell J.M."/>
            <person name="Beynon J."/>
            <person name="Tyler B.M."/>
        </authorList>
    </citation>
    <scope>NUCLEOTIDE SEQUENCE [LARGE SCALE GENOMIC DNA]</scope>
    <source>
        <strain evidence="2">Emoy2</strain>
    </source>
</reference>
<dbReference type="Proteomes" id="UP000011713">
    <property type="component" value="Unassembled WGS sequence"/>
</dbReference>
<protein>
    <submittedName>
        <fullName evidence="1">Uncharacterized protein</fullName>
    </submittedName>
</protein>
<accession>M4BPJ1</accession>
<dbReference type="VEuPathDB" id="FungiDB:HpaG808330"/>
<proteinExistence type="predicted"/>
<name>M4BPJ1_HYAAE</name>